<keyword evidence="4" id="KW-1185">Reference proteome</keyword>
<proteinExistence type="predicted"/>
<dbReference type="Pfam" id="PF13546">
    <property type="entry name" value="DDE_5"/>
    <property type="match status" value="1"/>
</dbReference>
<dbReference type="AlphaFoldDB" id="A0A5M3XLQ6"/>
<keyword evidence="1" id="KW-1133">Transmembrane helix</keyword>
<reference evidence="3 4" key="1">
    <citation type="submission" date="2019-10" db="EMBL/GenBank/DDBJ databases">
        <title>Whole genome shotgun sequence of Acrocarpospora pleiomorpha NBRC 16267.</title>
        <authorList>
            <person name="Ichikawa N."/>
            <person name="Kimura A."/>
            <person name="Kitahashi Y."/>
            <person name="Komaki H."/>
            <person name="Oguchi A."/>
        </authorList>
    </citation>
    <scope>NUCLEOTIDE SEQUENCE [LARGE SCALE GENOMIC DNA]</scope>
    <source>
        <strain evidence="3 4">NBRC 16267</strain>
    </source>
</reference>
<dbReference type="PANTHER" id="PTHR33627">
    <property type="entry name" value="TRANSPOSASE"/>
    <property type="match status" value="1"/>
</dbReference>
<dbReference type="SUPFAM" id="SSF53098">
    <property type="entry name" value="Ribonuclease H-like"/>
    <property type="match status" value="1"/>
</dbReference>
<accession>A0A5M3XLQ6</accession>
<gene>
    <name evidence="3" type="ORF">Aple_052240</name>
</gene>
<sequence>MKRQYMGCAGRIANGINTVYVSYVREQTGHALAGARQWIPREHIEDPVKSLTMGLPLDLEFRTKGQLAIDLCADAYADGLVFDFVCGDEVYGGCTRLREFLQDNGQAYVLRVSSGFMLTLAAGTKLTCAQAVKQLAKDKRRWEVRSAGKGSKGERWYAWAWIGTASPRHHLLVRRHLKTGKLAFHYCYVPEGRPLTKTRLIRAAGLRWPVEEDFEFGKDCFGLDQCQARLYTAILRHIVLVMAALAVCAVTAAQLRDRTDAQAPPPVYPGQTPPSDPGLIPLTVPEIRRLLAAALQRGYPPRHAARWLDWRRRHQARSRWFHHRARLNQGNALVR</sequence>
<comment type="caution">
    <text evidence="3">The sequence shown here is derived from an EMBL/GenBank/DDBJ whole genome shotgun (WGS) entry which is preliminary data.</text>
</comment>
<keyword evidence="1" id="KW-0812">Transmembrane</keyword>
<dbReference type="Proteomes" id="UP000377595">
    <property type="component" value="Unassembled WGS sequence"/>
</dbReference>
<protein>
    <recommendedName>
        <fullName evidence="2">Transposase IS701-like DDE domain-containing protein</fullName>
    </recommendedName>
</protein>
<evidence type="ECO:0000259" key="2">
    <source>
        <dbReference type="Pfam" id="PF13546"/>
    </source>
</evidence>
<dbReference type="PANTHER" id="PTHR33627:SF1">
    <property type="entry name" value="TRANSPOSASE"/>
    <property type="match status" value="1"/>
</dbReference>
<feature type="transmembrane region" description="Helical" evidence="1">
    <location>
        <begin position="234"/>
        <end position="253"/>
    </location>
</feature>
<dbReference type="RefSeq" id="WP_218038508.1">
    <property type="nucleotide sequence ID" value="NZ_BLAF01000030.1"/>
</dbReference>
<evidence type="ECO:0000313" key="4">
    <source>
        <dbReference type="Proteomes" id="UP000377595"/>
    </source>
</evidence>
<evidence type="ECO:0000256" key="1">
    <source>
        <dbReference type="SAM" id="Phobius"/>
    </source>
</evidence>
<keyword evidence="1" id="KW-0472">Membrane</keyword>
<organism evidence="3 4">
    <name type="scientific">Acrocarpospora pleiomorpha</name>
    <dbReference type="NCBI Taxonomy" id="90975"/>
    <lineage>
        <taxon>Bacteria</taxon>
        <taxon>Bacillati</taxon>
        <taxon>Actinomycetota</taxon>
        <taxon>Actinomycetes</taxon>
        <taxon>Streptosporangiales</taxon>
        <taxon>Streptosporangiaceae</taxon>
        <taxon>Acrocarpospora</taxon>
    </lineage>
</organism>
<name>A0A5M3XLQ6_9ACTN</name>
<dbReference type="InterPro" id="IPR012337">
    <property type="entry name" value="RNaseH-like_sf"/>
</dbReference>
<dbReference type="EMBL" id="BLAF01000030">
    <property type="protein sequence ID" value="GES22327.1"/>
    <property type="molecule type" value="Genomic_DNA"/>
</dbReference>
<feature type="domain" description="Transposase IS701-like DDE" evidence="2">
    <location>
        <begin position="2"/>
        <end position="119"/>
    </location>
</feature>
<evidence type="ECO:0000313" key="3">
    <source>
        <dbReference type="EMBL" id="GES22327.1"/>
    </source>
</evidence>
<dbReference type="InterPro" id="IPR039365">
    <property type="entry name" value="IS701-like"/>
</dbReference>
<dbReference type="InterPro" id="IPR038721">
    <property type="entry name" value="IS701-like_DDE_dom"/>
</dbReference>